<dbReference type="RefSeq" id="WP_076585914.1">
    <property type="nucleotide sequence ID" value="NZ_JABEYA020000027.1"/>
</dbReference>
<evidence type="ECO:0000313" key="3">
    <source>
        <dbReference type="Proteomes" id="UP001238540"/>
    </source>
</evidence>
<feature type="domain" description="YjiS-like" evidence="1">
    <location>
        <begin position="23"/>
        <end position="58"/>
    </location>
</feature>
<dbReference type="Proteomes" id="UP001238540">
    <property type="component" value="Unassembled WGS sequence"/>
</dbReference>
<dbReference type="EMBL" id="JAUFQC010000001">
    <property type="protein sequence ID" value="MDN3610865.1"/>
    <property type="molecule type" value="Genomic_DNA"/>
</dbReference>
<name>A0ABT8BXP1_9VIBR</name>
<comment type="caution">
    <text evidence="2">The sequence shown here is derived from an EMBL/GenBank/DDBJ whole genome shotgun (WGS) entry which is preliminary data.</text>
</comment>
<proteinExistence type="predicted"/>
<evidence type="ECO:0000313" key="2">
    <source>
        <dbReference type="EMBL" id="MDN3610865.1"/>
    </source>
</evidence>
<evidence type="ECO:0000259" key="1">
    <source>
        <dbReference type="Pfam" id="PF06568"/>
    </source>
</evidence>
<organism evidence="2 3">
    <name type="scientific">Vibrio ostreicida</name>
    <dbReference type="NCBI Taxonomy" id="526588"/>
    <lineage>
        <taxon>Bacteria</taxon>
        <taxon>Pseudomonadati</taxon>
        <taxon>Pseudomonadota</taxon>
        <taxon>Gammaproteobacteria</taxon>
        <taxon>Vibrionales</taxon>
        <taxon>Vibrionaceae</taxon>
        <taxon>Vibrio</taxon>
    </lineage>
</organism>
<dbReference type="InterPro" id="IPR009506">
    <property type="entry name" value="YjiS-like"/>
</dbReference>
<sequence length="68" mass="8007">MENIVSTSACTKSKELSLLQKILSKLVQWRHNYRSRRQLKDLPLHILRDIGLDAEQARDESGRPFWDD</sequence>
<dbReference type="Pfam" id="PF06568">
    <property type="entry name" value="YjiS-like"/>
    <property type="match status" value="1"/>
</dbReference>
<protein>
    <submittedName>
        <fullName evidence="2">DUF1127 domain-containing protein</fullName>
    </submittedName>
</protein>
<keyword evidence="3" id="KW-1185">Reference proteome</keyword>
<gene>
    <name evidence="2" type="ORF">QWZ16_14265</name>
</gene>
<accession>A0ABT8BXP1</accession>
<reference evidence="3" key="1">
    <citation type="journal article" date="2019" name="Int. J. Syst. Evol. Microbiol.">
        <title>The Global Catalogue of Microorganisms (GCM) 10K type strain sequencing project: providing services to taxonomists for standard genome sequencing and annotation.</title>
        <authorList>
            <consortium name="The Broad Institute Genomics Platform"/>
            <consortium name="The Broad Institute Genome Sequencing Center for Infectious Disease"/>
            <person name="Wu L."/>
            <person name="Ma J."/>
        </authorList>
    </citation>
    <scope>NUCLEOTIDE SEQUENCE [LARGE SCALE GENOMIC DNA]</scope>
    <source>
        <strain evidence="3">CECT 7398</strain>
    </source>
</reference>